<evidence type="ECO:0000256" key="1">
    <source>
        <dbReference type="SAM" id="MobiDB-lite"/>
    </source>
</evidence>
<dbReference type="PROSITE" id="PS51257">
    <property type="entry name" value="PROKAR_LIPOPROTEIN"/>
    <property type="match status" value="1"/>
</dbReference>
<dbReference type="Proteomes" id="UP000706151">
    <property type="component" value="Unassembled WGS sequence"/>
</dbReference>
<evidence type="ECO:0000313" key="4">
    <source>
        <dbReference type="Proteomes" id="UP000706151"/>
    </source>
</evidence>
<organism evidence="3 4">
    <name type="scientific">Candidatus Accumulibacter affinis</name>
    <dbReference type="NCBI Taxonomy" id="2954384"/>
    <lineage>
        <taxon>Bacteria</taxon>
        <taxon>Pseudomonadati</taxon>
        <taxon>Pseudomonadota</taxon>
        <taxon>Betaproteobacteria</taxon>
        <taxon>Candidatus Accumulibacter</taxon>
    </lineage>
</organism>
<feature type="chain" id="PRO_5037277493" evidence="2">
    <location>
        <begin position="30"/>
        <end position="153"/>
    </location>
</feature>
<accession>A0A935T964</accession>
<feature type="region of interest" description="Disordered" evidence="1">
    <location>
        <begin position="117"/>
        <end position="137"/>
    </location>
</feature>
<sequence length="153" mass="16637">MTRTSVVAVQVIPLAVASWLLCGCPTATAEEALGRLFYTPERRQQLDHQREMNTLEKQQVTADPTLTVDGIVTRSSGKRTAWINGIPQHEYETANGLTVTPRHGEPGKVVIRANDSPSARTRVGETVNRSSGESQDLLNGGQLRVHAGPKVAR</sequence>
<feature type="signal peptide" evidence="2">
    <location>
        <begin position="1"/>
        <end position="29"/>
    </location>
</feature>
<gene>
    <name evidence="3" type="ORF">IPK02_04225</name>
</gene>
<feature type="compositionally biased region" description="Polar residues" evidence="1">
    <location>
        <begin position="127"/>
        <end position="137"/>
    </location>
</feature>
<evidence type="ECO:0000313" key="3">
    <source>
        <dbReference type="EMBL" id="MBK7953238.1"/>
    </source>
</evidence>
<proteinExistence type="predicted"/>
<reference evidence="3 4" key="1">
    <citation type="submission" date="2020-10" db="EMBL/GenBank/DDBJ databases">
        <title>Connecting structure to function with the recovery of over 1000 high-quality activated sludge metagenome-assembled genomes encoding full-length rRNA genes using long-read sequencing.</title>
        <authorList>
            <person name="Singleton C.M."/>
            <person name="Petriglieri F."/>
            <person name="Kristensen J.M."/>
            <person name="Kirkegaard R.H."/>
            <person name="Michaelsen T.Y."/>
            <person name="Andersen M.H."/>
            <person name="Karst S.M."/>
            <person name="Dueholm M.S."/>
            <person name="Nielsen P.H."/>
            <person name="Albertsen M."/>
        </authorList>
    </citation>
    <scope>NUCLEOTIDE SEQUENCE [LARGE SCALE GENOMIC DNA]</scope>
    <source>
        <strain evidence="3">Fred_18-Q3-R57-64_BAT3C.720</strain>
    </source>
</reference>
<dbReference type="EMBL" id="JADJOT010000003">
    <property type="protein sequence ID" value="MBK7953238.1"/>
    <property type="molecule type" value="Genomic_DNA"/>
</dbReference>
<protein>
    <submittedName>
        <fullName evidence="3">Uncharacterized protein</fullName>
    </submittedName>
</protein>
<evidence type="ECO:0000256" key="2">
    <source>
        <dbReference type="SAM" id="SignalP"/>
    </source>
</evidence>
<name>A0A935T964_9PROT</name>
<dbReference type="AlphaFoldDB" id="A0A935T964"/>
<comment type="caution">
    <text evidence="3">The sequence shown here is derived from an EMBL/GenBank/DDBJ whole genome shotgun (WGS) entry which is preliminary data.</text>
</comment>
<keyword evidence="2" id="KW-0732">Signal</keyword>